<organism evidence="1">
    <name type="scientific">human gut metagenome</name>
    <dbReference type="NCBI Taxonomy" id="408170"/>
    <lineage>
        <taxon>unclassified sequences</taxon>
        <taxon>metagenomes</taxon>
        <taxon>organismal metagenomes</taxon>
    </lineage>
</organism>
<comment type="caution">
    <text evidence="1">The sequence shown here is derived from an EMBL/GenBank/DDBJ whole genome shotgun (WGS) entry which is preliminary data.</text>
</comment>
<proteinExistence type="predicted"/>
<accession>W1YL19</accession>
<protein>
    <submittedName>
        <fullName evidence="1">Uncharacterized protein</fullName>
    </submittedName>
</protein>
<gene>
    <name evidence="1" type="ORF">Q604_UNBC02828G0001</name>
</gene>
<dbReference type="EMBL" id="AZMM01002828">
    <property type="protein sequence ID" value="ETJ43177.1"/>
    <property type="molecule type" value="Genomic_DNA"/>
</dbReference>
<dbReference type="AlphaFoldDB" id="W1YL19"/>
<feature type="non-terminal residue" evidence="1">
    <location>
        <position position="61"/>
    </location>
</feature>
<evidence type="ECO:0000313" key="1">
    <source>
        <dbReference type="EMBL" id="ETJ43177.1"/>
    </source>
</evidence>
<sequence>MAASCPGGAGCFSNWGVVRMRADLRPCLRVSICPDYSGPMVALWERCPAAMTWCRVRVIST</sequence>
<reference evidence="1" key="1">
    <citation type="submission" date="2013-12" db="EMBL/GenBank/DDBJ databases">
        <title>A Varibaculum cambriense genome reconstructed from a premature infant gut community with otherwise low bacterial novelty that shifts toward anaerobic metabolism during the third week of life.</title>
        <authorList>
            <person name="Brown C.T."/>
            <person name="Sharon I."/>
            <person name="Thomas B.C."/>
            <person name="Castelle C.J."/>
            <person name="Morowitz M.J."/>
            <person name="Banfield J.F."/>
        </authorList>
    </citation>
    <scope>NUCLEOTIDE SEQUENCE</scope>
</reference>
<name>W1YL19_9ZZZZ</name>